<evidence type="ECO:0000313" key="2">
    <source>
        <dbReference type="EMBL" id="CAB4606789.1"/>
    </source>
</evidence>
<name>A0A6J6H4R5_9ZZZZ</name>
<organism evidence="2">
    <name type="scientific">freshwater metagenome</name>
    <dbReference type="NCBI Taxonomy" id="449393"/>
    <lineage>
        <taxon>unclassified sequences</taxon>
        <taxon>metagenomes</taxon>
        <taxon>ecological metagenomes</taxon>
    </lineage>
</organism>
<protein>
    <submittedName>
        <fullName evidence="2">Unannotated protein</fullName>
    </submittedName>
</protein>
<dbReference type="InterPro" id="IPR003961">
    <property type="entry name" value="FN3_dom"/>
</dbReference>
<feature type="domain" description="Fibronectin type-III" evidence="1">
    <location>
        <begin position="312"/>
        <end position="401"/>
    </location>
</feature>
<dbReference type="SUPFAM" id="SSF55486">
    <property type="entry name" value="Metalloproteases ('zincins'), catalytic domain"/>
    <property type="match status" value="1"/>
</dbReference>
<dbReference type="AlphaFoldDB" id="A0A6J6H4R5"/>
<dbReference type="InterPro" id="IPR036116">
    <property type="entry name" value="FN3_sf"/>
</dbReference>
<dbReference type="Pfam" id="PF00041">
    <property type="entry name" value="fn3"/>
    <property type="match status" value="1"/>
</dbReference>
<dbReference type="PROSITE" id="PS50853">
    <property type="entry name" value="FN3"/>
    <property type="match status" value="1"/>
</dbReference>
<dbReference type="Gene3D" id="2.60.40.10">
    <property type="entry name" value="Immunoglobulins"/>
    <property type="match status" value="1"/>
</dbReference>
<accession>A0A6J6H4R5</accession>
<dbReference type="SUPFAM" id="SSF89372">
    <property type="entry name" value="Fucose-specific lectin"/>
    <property type="match status" value="1"/>
</dbReference>
<dbReference type="InterPro" id="IPR013783">
    <property type="entry name" value="Ig-like_fold"/>
</dbReference>
<dbReference type="Gene3D" id="3.40.390.10">
    <property type="entry name" value="Collagenase (Catalytic Domain)"/>
    <property type="match status" value="1"/>
</dbReference>
<dbReference type="CDD" id="cd00063">
    <property type="entry name" value="FN3"/>
    <property type="match status" value="1"/>
</dbReference>
<sequence>MLVAPSAEAQVRVRPSTVWGHTVAGNSAPAANATVSKSSPSSNIEKISKFVITYNSFPNWARSEVQAALDTWALNFKSSVDINVNATWSKSANDDVLGSARPGSYFADFTGAPDSTLWYPSALANSLAGKDLDRDNPEIIIHVNSSANWNQRGDDKPSNIEFDLESVILHEVAHGLGFLSTNVYDKLFDYGSIDQPTPFDAYIQTPDGRRLADMPSPSSELGKTLISPLYWIGENGKRVNGGEKIKLYTPTIYDAGSSISHLDETTYTKSGLDSVMTPNLEAGEVFHQPGPLLLAMMEDLRAKPPVGLAVSIPDAPRNVEALIGNQSAIITFDLPANARAAQVTSYTVKNLKTSLTVTGTSSPIIITGLKNGTSYTFAVTAQNSLGTSIEAITNPIIPQAGWKLGPANLTTDGRDLASTTFNGKPIIVFTQAAKGDLMLATWNGSYWSKSTIDGAGGSAGRTRNNIAGNISLCKSGTGTNQQLHIFYSDSKDLDLRHALYDGKTFTFEVVDGNGPTIQSYEIPDRVRTASDVSISNACAITPSGISVFYRDETQGVLLGATKRVNTTKWVYELIDGDRKTDNRTTGDVAFHLAAYVSGSTTHIVYDSVLVINQKREVTSGEVRYATRNGASPNSWIYQTLDESNKETPIAGFGVAIAKEKAGVRLVWIASSPTSTSTPNQIRSAFVGKTKEIYPVSTVGFGTPGSHLTLENGELIFNCEFRLCAVNLNQTSGQIRLVTSVQTTEPGRGVFVTVDKKRYLLAALDRKIAFFVG</sequence>
<dbReference type="InterPro" id="IPR024079">
    <property type="entry name" value="MetalloPept_cat_dom_sf"/>
</dbReference>
<proteinExistence type="predicted"/>
<dbReference type="SMART" id="SM00060">
    <property type="entry name" value="FN3"/>
    <property type="match status" value="1"/>
</dbReference>
<dbReference type="EMBL" id="CAEZUS010000050">
    <property type="protein sequence ID" value="CAB4606789.1"/>
    <property type="molecule type" value="Genomic_DNA"/>
</dbReference>
<dbReference type="Gene3D" id="2.40.128.190">
    <property type="match status" value="1"/>
</dbReference>
<gene>
    <name evidence="2" type="ORF">UFOPK1852_00449</name>
</gene>
<reference evidence="2" key="1">
    <citation type="submission" date="2020-05" db="EMBL/GenBank/DDBJ databases">
        <authorList>
            <person name="Chiriac C."/>
            <person name="Salcher M."/>
            <person name="Ghai R."/>
            <person name="Kavagutti S V."/>
        </authorList>
    </citation>
    <scope>NUCLEOTIDE SEQUENCE</scope>
</reference>
<dbReference type="GO" id="GO:0008237">
    <property type="term" value="F:metallopeptidase activity"/>
    <property type="evidence" value="ECO:0007669"/>
    <property type="project" value="InterPro"/>
</dbReference>
<evidence type="ECO:0000259" key="1">
    <source>
        <dbReference type="PROSITE" id="PS50853"/>
    </source>
</evidence>
<dbReference type="SUPFAM" id="SSF49265">
    <property type="entry name" value="Fibronectin type III"/>
    <property type="match status" value="1"/>
</dbReference>